<evidence type="ECO:0000259" key="5">
    <source>
        <dbReference type="Pfam" id="PF00135"/>
    </source>
</evidence>
<feature type="domain" description="Carboxylesterase type B" evidence="5">
    <location>
        <begin position="34"/>
        <end position="525"/>
    </location>
</feature>
<dbReference type="EMBL" id="FTNI01000019">
    <property type="protein sequence ID" value="SIR90475.1"/>
    <property type="molecule type" value="Genomic_DNA"/>
</dbReference>
<dbReference type="PANTHER" id="PTHR11559">
    <property type="entry name" value="CARBOXYLESTERASE"/>
    <property type="match status" value="1"/>
</dbReference>
<evidence type="ECO:0000256" key="4">
    <source>
        <dbReference type="SAM" id="MobiDB-lite"/>
    </source>
</evidence>
<dbReference type="EC" id="3.1.1.-" evidence="3"/>
<organism evidence="6 7">
    <name type="scientific">Microbispora rosea</name>
    <dbReference type="NCBI Taxonomy" id="58117"/>
    <lineage>
        <taxon>Bacteria</taxon>
        <taxon>Bacillati</taxon>
        <taxon>Actinomycetota</taxon>
        <taxon>Actinomycetes</taxon>
        <taxon>Streptosporangiales</taxon>
        <taxon>Streptosporangiaceae</taxon>
        <taxon>Microbispora</taxon>
    </lineage>
</organism>
<dbReference type="OrthoDB" id="4308422at2"/>
<evidence type="ECO:0000256" key="1">
    <source>
        <dbReference type="ARBA" id="ARBA00005964"/>
    </source>
</evidence>
<keyword evidence="3" id="KW-0732">Signal</keyword>
<dbReference type="AlphaFoldDB" id="A0A1N7ERA6"/>
<reference evidence="7" key="1">
    <citation type="submission" date="2017-01" db="EMBL/GenBank/DDBJ databases">
        <authorList>
            <person name="Varghese N."/>
            <person name="Submissions S."/>
        </authorList>
    </citation>
    <scope>NUCLEOTIDE SEQUENCE [LARGE SCALE GENOMIC DNA]</scope>
    <source>
        <strain evidence="7">ATCC 12950</strain>
    </source>
</reference>
<dbReference type="PROSITE" id="PS00122">
    <property type="entry name" value="CARBOXYLESTERASE_B_1"/>
    <property type="match status" value="1"/>
</dbReference>
<dbReference type="InterPro" id="IPR050309">
    <property type="entry name" value="Type-B_Carboxylest/Lipase"/>
</dbReference>
<feature type="region of interest" description="Disordered" evidence="4">
    <location>
        <begin position="60"/>
        <end position="107"/>
    </location>
</feature>
<dbReference type="InterPro" id="IPR019826">
    <property type="entry name" value="Carboxylesterase_B_AS"/>
</dbReference>
<evidence type="ECO:0000313" key="7">
    <source>
        <dbReference type="Proteomes" id="UP000186096"/>
    </source>
</evidence>
<protein>
    <recommendedName>
        <fullName evidence="3">Carboxylic ester hydrolase</fullName>
        <ecNumber evidence="3">3.1.1.-</ecNumber>
    </recommendedName>
</protein>
<dbReference type="InterPro" id="IPR002018">
    <property type="entry name" value="CarbesteraseB"/>
</dbReference>
<feature type="signal peptide" evidence="3">
    <location>
        <begin position="1"/>
        <end position="25"/>
    </location>
</feature>
<dbReference type="RefSeq" id="WP_143734498.1">
    <property type="nucleotide sequence ID" value="NZ_FTNI01000019.1"/>
</dbReference>
<name>A0A1N7ERA6_9ACTN</name>
<comment type="similarity">
    <text evidence="1 3">Belongs to the type-B carboxylesterase/lipase family.</text>
</comment>
<proteinExistence type="inferred from homology"/>
<dbReference type="SUPFAM" id="SSF53474">
    <property type="entry name" value="alpha/beta-Hydrolases"/>
    <property type="match status" value="1"/>
</dbReference>
<dbReference type="Gene3D" id="3.40.50.1820">
    <property type="entry name" value="alpha/beta hydrolase"/>
    <property type="match status" value="1"/>
</dbReference>
<gene>
    <name evidence="6" type="ORF">SAMN05421833_11933</name>
</gene>
<dbReference type="STRING" id="58117.SAMN05421833_11933"/>
<dbReference type="Proteomes" id="UP000186096">
    <property type="component" value="Unassembled WGS sequence"/>
</dbReference>
<feature type="chain" id="PRO_5011824214" description="Carboxylic ester hydrolase" evidence="3">
    <location>
        <begin position="26"/>
        <end position="532"/>
    </location>
</feature>
<evidence type="ECO:0000256" key="3">
    <source>
        <dbReference type="RuleBase" id="RU361235"/>
    </source>
</evidence>
<sequence length="532" mass="55926">MRRKPLLLVLAAVLMVPLGGGVAHARVAGDQDPALVRTAQGAVHGLRGSDHRTFSGIPYAAPPTGDRRWRAPGPAPTWAGVRDATKPGSPCPQLDGGGPDRPPQPLGDEDCLFLNVTTPASRPDERLPVMVWIHGGGFVAGAGSEYDLSRMATQGKVVTVTLNYRLGALGYLDHPAMSDPYEGNYALADQQAALRWVRRNIAAFGGDPANVTIFGQSAGGFSVCAHLAAPGSRGLFQKAIVESGPCGNAFVTRAAARARATKIAADLGCATRTATCLRAKPVAELLPIGSDQVFTATARIGDMPWIFTAGTPALPTQPLEALRRGLAAPVPLLQGATHDEMRPFVAVQFDAQGRPVTAQQYPEILADLFGDDADAVLGRYPVAGFPTPSLALATVLTDWGAKLGACSQLPADDAAAWRAPVYAFEFAENSGQEIVGLPLGAGHAAELPYLMEGPNPPLALSPAQERLSRDMIAYWTRFAATGDPNLPGLPHWAAYHSGGTVLSLASGPQGVHPVNFMSSHQCAFWRHPQHAS</sequence>
<dbReference type="Pfam" id="PF00135">
    <property type="entry name" value="COesterase"/>
    <property type="match status" value="1"/>
</dbReference>
<dbReference type="GO" id="GO:0016787">
    <property type="term" value="F:hydrolase activity"/>
    <property type="evidence" value="ECO:0007669"/>
    <property type="project" value="UniProtKB-KW"/>
</dbReference>
<evidence type="ECO:0000313" key="6">
    <source>
        <dbReference type="EMBL" id="SIR90475.1"/>
    </source>
</evidence>
<dbReference type="InterPro" id="IPR029058">
    <property type="entry name" value="AB_hydrolase_fold"/>
</dbReference>
<keyword evidence="2 3" id="KW-0378">Hydrolase</keyword>
<evidence type="ECO:0000256" key="2">
    <source>
        <dbReference type="ARBA" id="ARBA00022801"/>
    </source>
</evidence>
<keyword evidence="7" id="KW-1185">Reference proteome</keyword>
<accession>A0A1N7ERA6</accession>